<dbReference type="AlphaFoldDB" id="A0A8J3GEM3"/>
<dbReference type="InterPro" id="IPR056798">
    <property type="entry name" value="ADH_Fe_C"/>
</dbReference>
<accession>A0A8J3GEM3</accession>
<dbReference type="PANTHER" id="PTHR11496:SF102">
    <property type="entry name" value="ALCOHOL DEHYDROGENASE 4"/>
    <property type="match status" value="1"/>
</dbReference>
<keyword evidence="2" id="KW-0560">Oxidoreductase</keyword>
<evidence type="ECO:0000256" key="1">
    <source>
        <dbReference type="ARBA" id="ARBA00007358"/>
    </source>
</evidence>
<protein>
    <submittedName>
        <fullName evidence="5">Alcohol dehydrogenase</fullName>
    </submittedName>
</protein>
<evidence type="ECO:0000259" key="4">
    <source>
        <dbReference type="Pfam" id="PF25137"/>
    </source>
</evidence>
<sequence length="374" mass="39171">MLQIRLPLPRFVSAGEVFSGPGSLGALRALDASKAAVLVSPSVLTKHRGALERAIGAEALMLIEMPRGEPTLDVLTPILAQLETFQPDWIIAVGGGSVIDGAKSAWVLYEHPAVARDRLFRMGGVPTLRGKAKFAAAPTTAGTGSEVSSSALLIDSETGTKRALISHELLPDVVVLDPQLAIGCSPMVIAHAGLDALAHAVESYGSRLENTLADVLAEKAAAEIFSALPDYWRTPDDEGLAQRLMNAALLAGWVQNQKVPGIGHAIAHQLGCYGVAHGQATGQLLASAIRFNCGNSATRSKYDVLAAVLGFNNSAGLIDQIQVLVSLLEVEALPNKIHTNLGQITVGALEDPCARMNPRDVDAAAVAEVLEASR</sequence>
<dbReference type="Gene3D" id="1.20.1090.10">
    <property type="entry name" value="Dehydroquinate synthase-like - alpha domain"/>
    <property type="match status" value="1"/>
</dbReference>
<dbReference type="Proteomes" id="UP000642829">
    <property type="component" value="Unassembled WGS sequence"/>
</dbReference>
<dbReference type="InterPro" id="IPR001670">
    <property type="entry name" value="ADH_Fe/GldA"/>
</dbReference>
<name>A0A8J3GEM3_9BACT</name>
<dbReference type="RefSeq" id="WP_189515040.1">
    <property type="nucleotide sequence ID" value="NZ_BMXG01000013.1"/>
</dbReference>
<gene>
    <name evidence="5" type="ORF">GCM10007047_21880</name>
</gene>
<evidence type="ECO:0000313" key="5">
    <source>
        <dbReference type="EMBL" id="GHC04720.1"/>
    </source>
</evidence>
<dbReference type="GO" id="GO:0046872">
    <property type="term" value="F:metal ion binding"/>
    <property type="evidence" value="ECO:0007669"/>
    <property type="project" value="InterPro"/>
</dbReference>
<dbReference type="GO" id="GO:0004022">
    <property type="term" value="F:alcohol dehydrogenase (NAD+) activity"/>
    <property type="evidence" value="ECO:0007669"/>
    <property type="project" value="TreeGrafter"/>
</dbReference>
<dbReference type="PANTHER" id="PTHR11496">
    <property type="entry name" value="ALCOHOL DEHYDROGENASE"/>
    <property type="match status" value="1"/>
</dbReference>
<comment type="similarity">
    <text evidence="1">Belongs to the iron-containing alcohol dehydrogenase family.</text>
</comment>
<dbReference type="EMBL" id="BMXG01000013">
    <property type="protein sequence ID" value="GHC04720.1"/>
    <property type="molecule type" value="Genomic_DNA"/>
</dbReference>
<proteinExistence type="inferred from homology"/>
<comment type="caution">
    <text evidence="5">The sequence shown here is derived from an EMBL/GenBank/DDBJ whole genome shotgun (WGS) entry which is preliminary data.</text>
</comment>
<feature type="domain" description="Fe-containing alcohol dehydrogenase-like C-terminal" evidence="4">
    <location>
        <begin position="190"/>
        <end position="372"/>
    </location>
</feature>
<organism evidence="5 6">
    <name type="scientific">Cerasicoccus arenae</name>
    <dbReference type="NCBI Taxonomy" id="424488"/>
    <lineage>
        <taxon>Bacteria</taxon>
        <taxon>Pseudomonadati</taxon>
        <taxon>Verrucomicrobiota</taxon>
        <taxon>Opitutia</taxon>
        <taxon>Puniceicoccales</taxon>
        <taxon>Cerasicoccaceae</taxon>
        <taxon>Cerasicoccus</taxon>
    </lineage>
</organism>
<evidence type="ECO:0000313" key="6">
    <source>
        <dbReference type="Proteomes" id="UP000642829"/>
    </source>
</evidence>
<evidence type="ECO:0000256" key="2">
    <source>
        <dbReference type="ARBA" id="ARBA00023002"/>
    </source>
</evidence>
<keyword evidence="6" id="KW-1185">Reference proteome</keyword>
<dbReference type="InterPro" id="IPR039697">
    <property type="entry name" value="Alcohol_dehydrogenase_Fe"/>
</dbReference>
<feature type="domain" description="Alcohol dehydrogenase iron-type/glycerol dehydrogenase GldA" evidence="3">
    <location>
        <begin position="17"/>
        <end position="178"/>
    </location>
</feature>
<dbReference type="Pfam" id="PF25137">
    <property type="entry name" value="ADH_Fe_C"/>
    <property type="match status" value="1"/>
</dbReference>
<reference evidence="5" key="2">
    <citation type="submission" date="2020-09" db="EMBL/GenBank/DDBJ databases">
        <authorList>
            <person name="Sun Q."/>
            <person name="Kim S."/>
        </authorList>
    </citation>
    <scope>NUCLEOTIDE SEQUENCE</scope>
    <source>
        <strain evidence="5">KCTC 12870</strain>
    </source>
</reference>
<reference evidence="5" key="1">
    <citation type="journal article" date="2014" name="Int. J. Syst. Evol. Microbiol.">
        <title>Complete genome sequence of Corynebacterium casei LMG S-19264T (=DSM 44701T), isolated from a smear-ripened cheese.</title>
        <authorList>
            <consortium name="US DOE Joint Genome Institute (JGI-PGF)"/>
            <person name="Walter F."/>
            <person name="Albersmeier A."/>
            <person name="Kalinowski J."/>
            <person name="Ruckert C."/>
        </authorList>
    </citation>
    <scope>NUCLEOTIDE SEQUENCE</scope>
    <source>
        <strain evidence="5">KCTC 12870</strain>
    </source>
</reference>
<dbReference type="SUPFAM" id="SSF56796">
    <property type="entry name" value="Dehydroquinate synthase-like"/>
    <property type="match status" value="1"/>
</dbReference>
<dbReference type="Pfam" id="PF00465">
    <property type="entry name" value="Fe-ADH"/>
    <property type="match status" value="1"/>
</dbReference>
<dbReference type="Gene3D" id="3.40.50.1970">
    <property type="match status" value="1"/>
</dbReference>
<evidence type="ECO:0000259" key="3">
    <source>
        <dbReference type="Pfam" id="PF00465"/>
    </source>
</evidence>